<keyword evidence="7" id="KW-1185">Reference proteome</keyword>
<evidence type="ECO:0000313" key="7">
    <source>
        <dbReference type="Proteomes" id="UP001198701"/>
    </source>
</evidence>
<comment type="caution">
    <text evidence="6">The sequence shown here is derived from an EMBL/GenBank/DDBJ whole genome shotgun (WGS) entry which is preliminary data.</text>
</comment>
<evidence type="ECO:0000256" key="1">
    <source>
        <dbReference type="ARBA" id="ARBA00009437"/>
    </source>
</evidence>
<reference evidence="6 7" key="1">
    <citation type="submission" date="2021-11" db="EMBL/GenBank/DDBJ databases">
        <authorList>
            <person name="Huq M.A."/>
        </authorList>
    </citation>
    <scope>NUCLEOTIDE SEQUENCE [LARGE SCALE GENOMIC DNA]</scope>
    <source>
        <strain evidence="6 7">MAHUQ-52</strain>
    </source>
</reference>
<dbReference type="EMBL" id="JAJHPV010000009">
    <property type="protein sequence ID" value="MCC6070332.1"/>
    <property type="molecule type" value="Genomic_DNA"/>
</dbReference>
<evidence type="ECO:0000313" key="6">
    <source>
        <dbReference type="EMBL" id="MCC6070332.1"/>
    </source>
</evidence>
<dbReference type="InterPro" id="IPR005119">
    <property type="entry name" value="LysR_subst-bd"/>
</dbReference>
<dbReference type="PANTHER" id="PTHR30537:SF72">
    <property type="entry name" value="LYSR FAMILY TRANSCRIPTIONAL REGULATOR"/>
    <property type="match status" value="1"/>
</dbReference>
<dbReference type="Gene3D" id="1.10.10.10">
    <property type="entry name" value="Winged helix-like DNA-binding domain superfamily/Winged helix DNA-binding domain"/>
    <property type="match status" value="1"/>
</dbReference>
<gene>
    <name evidence="6" type="ORF">LMJ30_05075</name>
</gene>
<proteinExistence type="inferred from homology"/>
<dbReference type="Gene3D" id="3.40.190.290">
    <property type="match status" value="1"/>
</dbReference>
<evidence type="ECO:0000256" key="3">
    <source>
        <dbReference type="ARBA" id="ARBA00023125"/>
    </source>
</evidence>
<evidence type="ECO:0000256" key="4">
    <source>
        <dbReference type="ARBA" id="ARBA00023163"/>
    </source>
</evidence>
<dbReference type="PANTHER" id="PTHR30537">
    <property type="entry name" value="HTH-TYPE TRANSCRIPTIONAL REGULATOR"/>
    <property type="match status" value="1"/>
</dbReference>
<dbReference type="SUPFAM" id="SSF46785">
    <property type="entry name" value="Winged helix' DNA-binding domain"/>
    <property type="match status" value="1"/>
</dbReference>
<dbReference type="InterPro" id="IPR036388">
    <property type="entry name" value="WH-like_DNA-bd_sf"/>
</dbReference>
<dbReference type="Proteomes" id="UP001198701">
    <property type="component" value="Unassembled WGS sequence"/>
</dbReference>
<dbReference type="InterPro" id="IPR036390">
    <property type="entry name" value="WH_DNA-bd_sf"/>
</dbReference>
<evidence type="ECO:0000259" key="5">
    <source>
        <dbReference type="PROSITE" id="PS50931"/>
    </source>
</evidence>
<accession>A0ABS8IR70</accession>
<dbReference type="CDD" id="cd08422">
    <property type="entry name" value="PBP2_CrgA_like"/>
    <property type="match status" value="1"/>
</dbReference>
<protein>
    <submittedName>
        <fullName evidence="6">LysR family transcriptional regulator</fullName>
    </submittedName>
</protein>
<dbReference type="PROSITE" id="PS50931">
    <property type="entry name" value="HTH_LYSR"/>
    <property type="match status" value="1"/>
</dbReference>
<keyword evidence="2" id="KW-0805">Transcription regulation</keyword>
<dbReference type="Pfam" id="PF00126">
    <property type="entry name" value="HTH_1"/>
    <property type="match status" value="1"/>
</dbReference>
<feature type="domain" description="HTH lysR-type" evidence="5">
    <location>
        <begin position="1"/>
        <end position="59"/>
    </location>
</feature>
<comment type="similarity">
    <text evidence="1">Belongs to the LysR transcriptional regulatory family.</text>
</comment>
<dbReference type="RefSeq" id="WP_229431259.1">
    <property type="nucleotide sequence ID" value="NZ_JAJHPV010000009.1"/>
</dbReference>
<dbReference type="SUPFAM" id="SSF53850">
    <property type="entry name" value="Periplasmic binding protein-like II"/>
    <property type="match status" value="1"/>
</dbReference>
<dbReference type="InterPro" id="IPR058163">
    <property type="entry name" value="LysR-type_TF_proteobact-type"/>
</dbReference>
<organism evidence="6 7">
    <name type="scientific">Massilia agrisoli</name>
    <dbReference type="NCBI Taxonomy" id="2892444"/>
    <lineage>
        <taxon>Bacteria</taxon>
        <taxon>Pseudomonadati</taxon>
        <taxon>Pseudomonadota</taxon>
        <taxon>Betaproteobacteria</taxon>
        <taxon>Burkholderiales</taxon>
        <taxon>Oxalobacteraceae</taxon>
        <taxon>Telluria group</taxon>
        <taxon>Massilia</taxon>
    </lineage>
</organism>
<evidence type="ECO:0000256" key="2">
    <source>
        <dbReference type="ARBA" id="ARBA00023015"/>
    </source>
</evidence>
<keyword evidence="4" id="KW-0804">Transcription</keyword>
<name>A0ABS8IR70_9BURK</name>
<sequence length="303" mass="33369">MDRLDALKVFCSVVESGGFRRAADRLGISTSSVTNQVAALEARFRVKLLHRTTRSMSLTDEGRQCYDNAVRMLGLMGELEDALRQSTAAPGGLLTVDMPGIICNHIVAPALPRFLLDYPDVTVRMSANDRLVDMVDEGIDVMVRIGNLPDSRLVAQTLASTRYVCCASPDYLARRGSPRSPDDLDGFDCLNFLYPKSRRIRPWYFQHEGQAIAVAPRGILVTDHVESLVSAAVAGSGIIQVLSISVQERIASGALVPLLADWMAPGPDVAVLFQQRQLRAAKVKVFVEFLHDTFRHRHRLASP</sequence>
<dbReference type="InterPro" id="IPR000847">
    <property type="entry name" value="LysR_HTH_N"/>
</dbReference>
<keyword evidence="3" id="KW-0238">DNA-binding</keyword>
<dbReference type="Pfam" id="PF03466">
    <property type="entry name" value="LysR_substrate"/>
    <property type="match status" value="1"/>
</dbReference>